<feature type="transmembrane region" description="Helical" evidence="1">
    <location>
        <begin position="14"/>
        <end position="31"/>
    </location>
</feature>
<keyword evidence="1" id="KW-1133">Transmembrane helix</keyword>
<evidence type="ECO:0008006" key="4">
    <source>
        <dbReference type="Google" id="ProtNLM"/>
    </source>
</evidence>
<evidence type="ECO:0000313" key="2">
    <source>
        <dbReference type="EMBL" id="SSW62178.1"/>
    </source>
</evidence>
<accession>A0A446C2R1</accession>
<keyword evidence="1" id="KW-0472">Membrane</keyword>
<name>A0A446C2R1_9BURK</name>
<dbReference type="OrthoDB" id="6064818at2"/>
<organism evidence="2 3">
    <name type="scientific">Achromobacter agilis</name>
    <dbReference type="NCBI Taxonomy" id="1353888"/>
    <lineage>
        <taxon>Bacteria</taxon>
        <taxon>Pseudomonadati</taxon>
        <taxon>Pseudomonadota</taxon>
        <taxon>Betaproteobacteria</taxon>
        <taxon>Burkholderiales</taxon>
        <taxon>Alcaligenaceae</taxon>
        <taxon>Achromobacter</taxon>
    </lineage>
</organism>
<protein>
    <recommendedName>
        <fullName evidence="4">DUF4381 domain-containing protein</fullName>
    </recommendedName>
</protein>
<reference evidence="2 3" key="1">
    <citation type="submission" date="2018-07" db="EMBL/GenBank/DDBJ databases">
        <authorList>
            <person name="Peeters C."/>
        </authorList>
    </citation>
    <scope>NUCLEOTIDE SEQUENCE [LARGE SCALE GENOMIC DNA]</scope>
    <source>
        <strain evidence="2 3">LMG 3411</strain>
    </source>
</reference>
<keyword evidence="1" id="KW-0812">Transmembrane</keyword>
<evidence type="ECO:0000256" key="1">
    <source>
        <dbReference type="SAM" id="Phobius"/>
    </source>
</evidence>
<gene>
    <name evidence="2" type="ORF">AGI3411_00361</name>
</gene>
<keyword evidence="3" id="KW-1185">Reference proteome</keyword>
<proteinExistence type="predicted"/>
<sequence length="134" mass="14848">MSDFLDAWPGWAKWVWLVLLLSLAQAAFMLWRERRRRAAGRRDAQRQASLRASGLASTARVVAARDTRRRIGDTLYFIVELDLEVAATDATPALTRTLSLPLSPLHLADFSAGKTIHVRVDPATHDIAVDQATG</sequence>
<dbReference type="Proteomes" id="UP000289184">
    <property type="component" value="Unassembled WGS sequence"/>
</dbReference>
<evidence type="ECO:0000313" key="3">
    <source>
        <dbReference type="Proteomes" id="UP000289184"/>
    </source>
</evidence>
<dbReference type="RefSeq" id="WP_129525725.1">
    <property type="nucleotide sequence ID" value="NZ_UFQB01000001.1"/>
</dbReference>
<dbReference type="AlphaFoldDB" id="A0A446C2R1"/>
<dbReference type="EMBL" id="UFQB01000001">
    <property type="protein sequence ID" value="SSW62178.1"/>
    <property type="molecule type" value="Genomic_DNA"/>
</dbReference>